<dbReference type="EMBL" id="BOON01000008">
    <property type="protein sequence ID" value="GII21520.1"/>
    <property type="molecule type" value="Genomic_DNA"/>
</dbReference>
<dbReference type="AlphaFoldDB" id="A0A8J3T6N5"/>
<dbReference type="Pfam" id="PF11387">
    <property type="entry name" value="DUF2795"/>
    <property type="match status" value="1"/>
</dbReference>
<organism evidence="1 2">
    <name type="scientific">Planosporangium mesophilum</name>
    <dbReference type="NCBI Taxonomy" id="689768"/>
    <lineage>
        <taxon>Bacteria</taxon>
        <taxon>Bacillati</taxon>
        <taxon>Actinomycetota</taxon>
        <taxon>Actinomycetes</taxon>
        <taxon>Micromonosporales</taxon>
        <taxon>Micromonosporaceae</taxon>
        <taxon>Planosporangium</taxon>
    </lineage>
</organism>
<sequence>MTVNPIQLQKFLKGIDYPADKNTLLQRARENGADDNVVRTLQELPRDRFNSPNDVSEAVGDMR</sequence>
<dbReference type="Proteomes" id="UP000599074">
    <property type="component" value="Unassembled WGS sequence"/>
</dbReference>
<evidence type="ECO:0000313" key="1">
    <source>
        <dbReference type="EMBL" id="GII21520.1"/>
    </source>
</evidence>
<keyword evidence="2" id="KW-1185">Reference proteome</keyword>
<dbReference type="RefSeq" id="WP_168117550.1">
    <property type="nucleotide sequence ID" value="NZ_BOON01000008.1"/>
</dbReference>
<proteinExistence type="predicted"/>
<accession>A0A8J3T6N5</accession>
<reference evidence="1" key="1">
    <citation type="submission" date="2021-01" db="EMBL/GenBank/DDBJ databases">
        <title>Whole genome shotgun sequence of Planosporangium mesophilum NBRC 109066.</title>
        <authorList>
            <person name="Komaki H."/>
            <person name="Tamura T."/>
        </authorList>
    </citation>
    <scope>NUCLEOTIDE SEQUENCE</scope>
    <source>
        <strain evidence="1">NBRC 109066</strain>
    </source>
</reference>
<gene>
    <name evidence="1" type="ORF">Pme01_11170</name>
</gene>
<comment type="caution">
    <text evidence="1">The sequence shown here is derived from an EMBL/GenBank/DDBJ whole genome shotgun (WGS) entry which is preliminary data.</text>
</comment>
<evidence type="ECO:0000313" key="2">
    <source>
        <dbReference type="Proteomes" id="UP000599074"/>
    </source>
</evidence>
<dbReference type="InterPro" id="IPR021527">
    <property type="entry name" value="DUF2795"/>
</dbReference>
<name>A0A8J3T6N5_9ACTN</name>
<protein>
    <recommendedName>
        <fullName evidence="3">DUF2795 domain-containing protein</fullName>
    </recommendedName>
</protein>
<evidence type="ECO:0008006" key="3">
    <source>
        <dbReference type="Google" id="ProtNLM"/>
    </source>
</evidence>